<feature type="compositionally biased region" description="Basic and acidic residues" evidence="5">
    <location>
        <begin position="524"/>
        <end position="562"/>
    </location>
</feature>
<dbReference type="Pfam" id="PF03343">
    <property type="entry name" value="SART-1"/>
    <property type="match status" value="1"/>
</dbReference>
<feature type="compositionally biased region" description="Polar residues" evidence="5">
    <location>
        <begin position="422"/>
        <end position="433"/>
    </location>
</feature>
<dbReference type="GO" id="GO:0045292">
    <property type="term" value="P:mRNA cis splicing, via spliceosome"/>
    <property type="evidence" value="ECO:0007669"/>
    <property type="project" value="TreeGrafter"/>
</dbReference>
<feature type="region of interest" description="Disordered" evidence="5">
    <location>
        <begin position="411"/>
        <end position="476"/>
    </location>
</feature>
<feature type="compositionally biased region" description="Basic residues" evidence="5">
    <location>
        <begin position="294"/>
        <end position="303"/>
    </location>
</feature>
<accession>A0A8H4V966</accession>
<evidence type="ECO:0000313" key="6">
    <source>
        <dbReference type="EMBL" id="KAF4512361.1"/>
    </source>
</evidence>
<dbReference type="InterPro" id="IPR005011">
    <property type="entry name" value="SNU66/SART1"/>
</dbReference>
<feature type="region of interest" description="Disordered" evidence="5">
    <location>
        <begin position="622"/>
        <end position="645"/>
    </location>
</feature>
<evidence type="ECO:0000256" key="3">
    <source>
        <dbReference type="ARBA" id="ARBA00023242"/>
    </source>
</evidence>
<organism evidence="6 7">
    <name type="scientific">Ophiocordyceps sinensis</name>
    <dbReference type="NCBI Taxonomy" id="72228"/>
    <lineage>
        <taxon>Eukaryota</taxon>
        <taxon>Fungi</taxon>
        <taxon>Dikarya</taxon>
        <taxon>Ascomycota</taxon>
        <taxon>Pezizomycotina</taxon>
        <taxon>Sordariomycetes</taxon>
        <taxon>Hypocreomycetidae</taxon>
        <taxon>Hypocreales</taxon>
        <taxon>Ophiocordycipitaceae</taxon>
        <taxon>Ophiocordyceps</taxon>
    </lineage>
</organism>
<feature type="coiled-coil region" evidence="4">
    <location>
        <begin position="173"/>
        <end position="200"/>
    </location>
</feature>
<protein>
    <recommendedName>
        <fullName evidence="8">SART-1 family protein</fullName>
    </recommendedName>
</protein>
<evidence type="ECO:0000256" key="5">
    <source>
        <dbReference type="SAM" id="MobiDB-lite"/>
    </source>
</evidence>
<comment type="subcellular location">
    <subcellularLocation>
        <location evidence="1">Nucleus</location>
    </subcellularLocation>
</comment>
<dbReference type="GO" id="GO:0046540">
    <property type="term" value="C:U4/U6 x U5 tri-snRNP complex"/>
    <property type="evidence" value="ECO:0007669"/>
    <property type="project" value="TreeGrafter"/>
</dbReference>
<gene>
    <name evidence="6" type="ORF">G6O67_001512</name>
</gene>
<evidence type="ECO:0000313" key="7">
    <source>
        <dbReference type="Proteomes" id="UP000557566"/>
    </source>
</evidence>
<comment type="similarity">
    <text evidence="2">Belongs to the SNU66/SART1 family.</text>
</comment>
<keyword evidence="7" id="KW-1185">Reference proteome</keyword>
<feature type="region of interest" description="Disordered" evidence="5">
    <location>
        <begin position="521"/>
        <end position="562"/>
    </location>
</feature>
<dbReference type="EMBL" id="JAAVMX010000002">
    <property type="protein sequence ID" value="KAF4512361.1"/>
    <property type="molecule type" value="Genomic_DNA"/>
</dbReference>
<dbReference type="AlphaFoldDB" id="A0A8H4V966"/>
<keyword evidence="3" id="KW-0539">Nucleus</keyword>
<feature type="compositionally biased region" description="Polar residues" evidence="5">
    <location>
        <begin position="633"/>
        <end position="645"/>
    </location>
</feature>
<feature type="region of interest" description="Disordered" evidence="5">
    <location>
        <begin position="16"/>
        <end position="78"/>
    </location>
</feature>
<dbReference type="GO" id="GO:0000481">
    <property type="term" value="P:maturation of 5S rRNA"/>
    <property type="evidence" value="ECO:0007669"/>
    <property type="project" value="TreeGrafter"/>
</dbReference>
<evidence type="ECO:0000256" key="4">
    <source>
        <dbReference type="SAM" id="Coils"/>
    </source>
</evidence>
<evidence type="ECO:0000256" key="1">
    <source>
        <dbReference type="ARBA" id="ARBA00004123"/>
    </source>
</evidence>
<feature type="compositionally biased region" description="Basic and acidic residues" evidence="5">
    <location>
        <begin position="434"/>
        <end position="450"/>
    </location>
</feature>
<name>A0A8H4V966_9HYPO</name>
<reference evidence="6 7" key="1">
    <citation type="journal article" date="2020" name="Genome Biol. Evol.">
        <title>A new high-quality draft genome assembly of the Chinese cordyceps Ophiocordyceps sinensis.</title>
        <authorList>
            <person name="Shu R."/>
            <person name="Zhang J."/>
            <person name="Meng Q."/>
            <person name="Zhang H."/>
            <person name="Zhou G."/>
            <person name="Li M."/>
            <person name="Wu P."/>
            <person name="Zhao Y."/>
            <person name="Chen C."/>
            <person name="Qin Q."/>
        </authorList>
    </citation>
    <scope>NUCLEOTIDE SEQUENCE [LARGE SCALE GENOMIC DNA]</scope>
    <source>
        <strain evidence="6 7">IOZ07</strain>
    </source>
</reference>
<dbReference type="Proteomes" id="UP000557566">
    <property type="component" value="Unassembled WGS sequence"/>
</dbReference>
<evidence type="ECO:0008006" key="8">
    <source>
        <dbReference type="Google" id="ProtNLM"/>
    </source>
</evidence>
<dbReference type="PANTHER" id="PTHR14152">
    <property type="entry name" value="SQUAMOUS CELL CARCINOMA ANTIGEN RECOGNISED BY CYTOTOXIC T LYMPHOCYTES"/>
    <property type="match status" value="1"/>
</dbReference>
<sequence>MDIATIEEINRMRLPLGMKPLPVPGAEALQQADHSAASGSDVEAASTLESRQAQAYGNYKSHMDAEAAKKRREAKAATIRKARETAQRFAPLEGKGLGDAEAGEKVDTKSWLMGQRKRQKKIEKARKLGEELAAAEAAAVKAIQYTSKDLAGMQVAHNASAFVEGNEQILTLKDATIDENEEAGDELENVNLREDEKLNERLELLKKRPGYNFDDNEEMGDGSILSQYDEEIYGKQTKKFTLDSDGAIAELSDILDQPAQKTNKAQTFSLDDIVGDAPASSDYLAPSEIKFKKSKKKKSKSIRQKPLDEDDIFPMEQAKASENDMEVDGGQAVEAKAKANTDAFVDDDDLQAMLAVQRKNALKKRKKISPEDIAKQIREHADELEEAEASQNSGLVIGQVSDFLAALDRNEQDKQKAKRQKMATSQGGTQSQAVHRDHRMDDADDVEGRRSSQSNGVTDVAGTKVPNSTMDEEKTVGGGMFATISLLRERGLIEESRGDSSHQSHNDRQLFLKRKRQLEEELDEKARQQRERDRTSGKLDRMSRADREDHARQQNAWRDHQHSRKMAELFESSYKPTVQLKYMDEHGRQLDQKAAFKHLSHQFHGKGSGKGKTEKMLKQIDDENRRESRSLFDASQGSGMSAATTQQLKKLREAGGTKDTVPCLDEGFRLLALGLFLLFCVALTDKMPAGCTTHRDPA</sequence>
<dbReference type="PANTHER" id="PTHR14152:SF5">
    <property type="entry name" value="U4_U6.U5 TRI-SNRNP-ASSOCIATED PROTEIN 1"/>
    <property type="match status" value="1"/>
</dbReference>
<dbReference type="OrthoDB" id="5583at2759"/>
<evidence type="ECO:0000256" key="2">
    <source>
        <dbReference type="ARBA" id="ARBA00006076"/>
    </source>
</evidence>
<proteinExistence type="inferred from homology"/>
<keyword evidence="4" id="KW-0175">Coiled coil</keyword>
<comment type="caution">
    <text evidence="6">The sequence shown here is derived from an EMBL/GenBank/DDBJ whole genome shotgun (WGS) entry which is preliminary data.</text>
</comment>
<feature type="region of interest" description="Disordered" evidence="5">
    <location>
        <begin position="294"/>
        <end position="330"/>
    </location>
</feature>